<feature type="transmembrane region" description="Helical" evidence="2">
    <location>
        <begin position="233"/>
        <end position="261"/>
    </location>
</feature>
<organism evidence="3 4">
    <name type="scientific">Glaciihabitans tibetensis</name>
    <dbReference type="NCBI Taxonomy" id="1266600"/>
    <lineage>
        <taxon>Bacteria</taxon>
        <taxon>Bacillati</taxon>
        <taxon>Actinomycetota</taxon>
        <taxon>Actinomycetes</taxon>
        <taxon>Micrococcales</taxon>
        <taxon>Microbacteriaceae</taxon>
        <taxon>Glaciihabitans</taxon>
    </lineage>
</organism>
<sequence length="443" mass="45377">MWGQPQGAAIAELPGDPSGIRVEASKYTATALAVRSAASEMRRLAADSAMGESEAITALVEASDEVATRLETLDGRYDTAGSALTTYASSLEAAQQLAATAAASRDAAQEAAATANNSAEVHEMQAMSATTPEERAEAEEKQRAYETSATSAAGDLASAQAMYDRAVEMRDTAAQIAADSISAAINSDDLNDSAWDNFSGWAGDLWDGAVDWINENAEMIAIFKDLLSTAATLFAIASIFFPIFGLVALVLAGVTAVVSLALSATGNQSWAEFAIDAIGFATAGVGAIAGKALTGTMTGLKASRVQTVAAAGTRSNPLQSVTNSMNAVIPSRAGLSNKLSWGLDMVIHGGHETAVAARVLKNSMMGAGGAADDLIVQAGTRLVNTQVIAGATGAVVEWGNKALDDMGDRLSSFPSAISDRAAGVSEWYGGVKDSTTFGFGGRP</sequence>
<evidence type="ECO:0000313" key="3">
    <source>
        <dbReference type="EMBL" id="PRY67018.1"/>
    </source>
</evidence>
<reference evidence="3 4" key="1">
    <citation type="submission" date="2018-03" db="EMBL/GenBank/DDBJ databases">
        <title>Genomic Encyclopedia of Type Strains, Phase III (KMG-III): the genomes of soil and plant-associated and newly described type strains.</title>
        <authorList>
            <person name="Whitman W."/>
        </authorList>
    </citation>
    <scope>NUCLEOTIDE SEQUENCE [LARGE SCALE GENOMIC DNA]</scope>
    <source>
        <strain evidence="3 4">CGMCC 1.12484</strain>
    </source>
</reference>
<comment type="caution">
    <text evidence="3">The sequence shown here is derived from an EMBL/GenBank/DDBJ whole genome shotgun (WGS) entry which is preliminary data.</text>
</comment>
<keyword evidence="2" id="KW-1133">Transmembrane helix</keyword>
<evidence type="ECO:0000256" key="2">
    <source>
        <dbReference type="SAM" id="Phobius"/>
    </source>
</evidence>
<protein>
    <submittedName>
        <fullName evidence="3">Uncharacterized protein</fullName>
    </submittedName>
</protein>
<name>A0A2T0VAC3_9MICO</name>
<gene>
    <name evidence="3" type="ORF">B0I08_108102</name>
</gene>
<evidence type="ECO:0000313" key="4">
    <source>
        <dbReference type="Proteomes" id="UP000237983"/>
    </source>
</evidence>
<evidence type="ECO:0000256" key="1">
    <source>
        <dbReference type="SAM" id="MobiDB-lite"/>
    </source>
</evidence>
<feature type="region of interest" description="Disordered" evidence="1">
    <location>
        <begin position="109"/>
        <end position="151"/>
    </location>
</feature>
<dbReference type="OrthoDB" id="5116845at2"/>
<dbReference type="Proteomes" id="UP000237983">
    <property type="component" value="Unassembled WGS sequence"/>
</dbReference>
<feature type="transmembrane region" description="Helical" evidence="2">
    <location>
        <begin position="273"/>
        <end position="294"/>
    </location>
</feature>
<keyword evidence="2" id="KW-0812">Transmembrane</keyword>
<proteinExistence type="predicted"/>
<dbReference type="AlphaFoldDB" id="A0A2T0VAC3"/>
<dbReference type="EMBL" id="PVTL01000008">
    <property type="protein sequence ID" value="PRY67018.1"/>
    <property type="molecule type" value="Genomic_DNA"/>
</dbReference>
<keyword evidence="4" id="KW-1185">Reference proteome</keyword>
<feature type="compositionally biased region" description="Low complexity" evidence="1">
    <location>
        <begin position="109"/>
        <end position="119"/>
    </location>
</feature>
<dbReference type="RefSeq" id="WP_106214141.1">
    <property type="nucleotide sequence ID" value="NZ_PVTL01000008.1"/>
</dbReference>
<feature type="compositionally biased region" description="Basic and acidic residues" evidence="1">
    <location>
        <begin position="132"/>
        <end position="144"/>
    </location>
</feature>
<keyword evidence="2" id="KW-0472">Membrane</keyword>
<accession>A0A2T0VAC3</accession>